<gene>
    <name evidence="2" type="primary">83</name>
    <name evidence="2" type="ORF">SEA_ELLIE_83</name>
</gene>
<name>A0A7G8LM34_9CAUD</name>
<evidence type="ECO:0000313" key="3">
    <source>
        <dbReference type="Proteomes" id="UP000515878"/>
    </source>
</evidence>
<accession>A0A7G8LM34</accession>
<feature type="region of interest" description="Disordered" evidence="1">
    <location>
        <begin position="1"/>
        <end position="22"/>
    </location>
</feature>
<dbReference type="KEGG" id="vg:60323674"/>
<dbReference type="GeneID" id="60323674"/>
<protein>
    <submittedName>
        <fullName evidence="2">Uncharacterized protein</fullName>
    </submittedName>
</protein>
<dbReference type="RefSeq" id="YP_009952228.1">
    <property type="nucleotide sequence ID" value="NC_051609.1"/>
</dbReference>
<keyword evidence="3" id="KW-1185">Reference proteome</keyword>
<dbReference type="Proteomes" id="UP000515878">
    <property type="component" value="Segment"/>
</dbReference>
<proteinExistence type="predicted"/>
<sequence>MTAAAAATVSADDPRETPPLMFRPGAFSRVTLRLLNTTE</sequence>
<dbReference type="EMBL" id="MT723940">
    <property type="protein sequence ID" value="QNJ58306.1"/>
    <property type="molecule type" value="Genomic_DNA"/>
</dbReference>
<evidence type="ECO:0000313" key="2">
    <source>
        <dbReference type="EMBL" id="QNJ58306.1"/>
    </source>
</evidence>
<evidence type="ECO:0000256" key="1">
    <source>
        <dbReference type="SAM" id="MobiDB-lite"/>
    </source>
</evidence>
<reference evidence="2 3" key="1">
    <citation type="submission" date="2020-07" db="EMBL/GenBank/DDBJ databases">
        <authorList>
            <person name="Pollenz R.S."/>
            <person name="Bancroft C.T."/>
            <person name="Cornely K."/>
            <person name="Smith L.A."/>
            <person name="Fackenthal J.D."/>
            <person name="Perez M.T."/>
            <person name="Gainey M.D."/>
            <person name="Carvell W.N."/>
            <person name="Spence R.D."/>
            <person name="Chalal J."/>
            <person name="Beyer A.R."/>
            <person name="Garlena R.A."/>
            <person name="Russell D.A."/>
            <person name="Pope W.H."/>
            <person name="Jacobs-Sera D."/>
            <person name="Hatfull G.F."/>
        </authorList>
    </citation>
    <scope>NUCLEOTIDE SEQUENCE [LARGE SCALE GENOMIC DNA]</scope>
</reference>
<organism evidence="2 3">
    <name type="scientific">Mycobacterium phage Ellie</name>
    <dbReference type="NCBI Taxonomy" id="2762405"/>
    <lineage>
        <taxon>Viruses</taxon>
        <taxon>Duplodnaviria</taxon>
        <taxon>Heunggongvirae</taxon>
        <taxon>Uroviricota</taxon>
        <taxon>Caudoviricetes</taxon>
        <taxon>Weiservirinae</taxon>
        <taxon>Amginevirus</taxon>
        <taxon>Amginevirus ellie</taxon>
    </lineage>
</organism>